<dbReference type="EMBL" id="LT629802">
    <property type="protein sequence ID" value="SDU85490.1"/>
    <property type="molecule type" value="Genomic_DNA"/>
</dbReference>
<dbReference type="Proteomes" id="UP000198600">
    <property type="component" value="Chromosome I"/>
</dbReference>
<accession>A0A1H2LWV2</accession>
<keyword evidence="2" id="KW-1185">Reference proteome</keyword>
<dbReference type="OrthoDB" id="6843073at2"/>
<dbReference type="AlphaFoldDB" id="A0A1H2LWV2"/>
<organism evidence="1 2">
    <name type="scientific">Pseudomonas mucidolens</name>
    <dbReference type="NCBI Taxonomy" id="46679"/>
    <lineage>
        <taxon>Bacteria</taxon>
        <taxon>Pseudomonadati</taxon>
        <taxon>Pseudomonadota</taxon>
        <taxon>Gammaproteobacteria</taxon>
        <taxon>Pseudomonadales</taxon>
        <taxon>Pseudomonadaceae</taxon>
        <taxon>Pseudomonas</taxon>
    </lineage>
</organism>
<dbReference type="STRING" id="46679.SAMN05216202_0624"/>
<reference evidence="2" key="1">
    <citation type="submission" date="2016-10" db="EMBL/GenBank/DDBJ databases">
        <authorList>
            <person name="Varghese N."/>
            <person name="Submissions S."/>
        </authorList>
    </citation>
    <scope>NUCLEOTIDE SEQUENCE [LARGE SCALE GENOMIC DNA]</scope>
    <source>
        <strain evidence="2">LMG 2223</strain>
    </source>
</reference>
<gene>
    <name evidence="1" type="ORF">SAMN05216202_0624</name>
</gene>
<evidence type="ECO:0000313" key="2">
    <source>
        <dbReference type="Proteomes" id="UP000198600"/>
    </source>
</evidence>
<protein>
    <submittedName>
        <fullName evidence="1">Uncharacterized protein</fullName>
    </submittedName>
</protein>
<dbReference type="RefSeq" id="WP_084379474.1">
    <property type="nucleotide sequence ID" value="NZ_LS483433.1"/>
</dbReference>
<sequence>MHSLSAYTLKVHDNLLDGPKGERYHELNNIRTNDMLDFIHAFLETLKKEMHDDTETKKTIQVVSVEKKGRSVFGWLEYGEYGLAGSIVDIKSRKKTHDKKHDETDVKSLYFSFCIPEKSKTGVVLLHTAGGKGVKTFFHKEFGAYFNKMVGLHVQMPALAHEASVKEWLDKSDVKEIRLGRYNLTDKGADIADNLGVERAELILKPKRGMGFGNIKGLREKVDGADRSYVEMLSDISADVKAVVESGGRKKVLSLRNGEPIAAIDIDEENVAMENGSPDPSSLHDYAQHLMKEFVQKVSK</sequence>
<name>A0A1H2LWV2_9PSED</name>
<proteinExistence type="predicted"/>
<evidence type="ECO:0000313" key="1">
    <source>
        <dbReference type="EMBL" id="SDU85490.1"/>
    </source>
</evidence>